<reference evidence="9 10" key="1">
    <citation type="submission" date="2021-06" db="EMBL/GenBank/DDBJ databases">
        <title>Description of novel taxa of the family Lachnospiraceae.</title>
        <authorList>
            <person name="Chaplin A.V."/>
            <person name="Sokolova S.R."/>
            <person name="Pikina A.P."/>
            <person name="Korzhanova M."/>
            <person name="Belova V."/>
            <person name="Korostin D."/>
            <person name="Efimov B.A."/>
        </authorList>
    </citation>
    <scope>NUCLEOTIDE SEQUENCE [LARGE SCALE GENOMIC DNA]</scope>
    <source>
        <strain evidence="9 10">ASD4241</strain>
    </source>
</reference>
<evidence type="ECO:0000313" key="9">
    <source>
        <dbReference type="EMBL" id="MBU9724424.1"/>
    </source>
</evidence>
<comment type="function">
    <text evidence="1">Site-specific tyrosine recombinase, which acts by catalyzing the cutting and rejoining of the recombining DNA molecules.</text>
</comment>
<evidence type="ECO:0000256" key="6">
    <source>
        <dbReference type="PROSITE-ProRule" id="PRU01248"/>
    </source>
</evidence>
<dbReference type="PANTHER" id="PTHR30349:SF41">
    <property type="entry name" value="INTEGRASE_RECOMBINASE PROTEIN MJ0367-RELATED"/>
    <property type="match status" value="1"/>
</dbReference>
<dbReference type="SUPFAM" id="SSF56349">
    <property type="entry name" value="DNA breaking-rejoining enzymes"/>
    <property type="match status" value="1"/>
</dbReference>
<name>A0ABS6K2C5_9FIRM</name>
<sequence>MYNQQTKETIVDNILLKASIAMGMGANALQVLRQIVVEELVRVNLEEITTLPAVTKKSVDEANKYVLGLYGIKKAPKLSNGTNERYLTAVKNLLTVIQNKKLVEMDSLDIEQYLRWYRTRNPEKENQNSTMNNERRYLCAFFSWMRKAKLITENPVEEVDPEQVIRKPIDFLTREEMEILRGGCRTLRDRALIEYLRSTGVRVGEVIITKYQDIDWTTGDILVYAPKTKTYRTVFLDSIAKVHVKEYLDSRTDKNPSLFVRYRGFHGTLKDSGIRSALKCIASRAGMNRRVYPHLFRHTFGTWLCESGASGDLVADMMGHKDFATSRTYYVARNTGQMRHAHNQLGMAMV</sequence>
<keyword evidence="10" id="KW-1185">Reference proteome</keyword>
<evidence type="ECO:0000256" key="3">
    <source>
        <dbReference type="ARBA" id="ARBA00022908"/>
    </source>
</evidence>
<dbReference type="InterPro" id="IPR044068">
    <property type="entry name" value="CB"/>
</dbReference>
<keyword evidence="4 6" id="KW-0238">DNA-binding</keyword>
<evidence type="ECO:0000256" key="5">
    <source>
        <dbReference type="ARBA" id="ARBA00023172"/>
    </source>
</evidence>
<dbReference type="InterPro" id="IPR011010">
    <property type="entry name" value="DNA_brk_join_enz"/>
</dbReference>
<feature type="domain" description="Core-binding (CB)" evidence="8">
    <location>
        <begin position="57"/>
        <end position="146"/>
    </location>
</feature>
<keyword evidence="3" id="KW-0229">DNA integration</keyword>
<dbReference type="InterPro" id="IPR010998">
    <property type="entry name" value="Integrase_recombinase_N"/>
</dbReference>
<dbReference type="PROSITE" id="PS51900">
    <property type="entry name" value="CB"/>
    <property type="match status" value="1"/>
</dbReference>
<comment type="caution">
    <text evidence="9">The sequence shown here is derived from an EMBL/GenBank/DDBJ whole genome shotgun (WGS) entry which is preliminary data.</text>
</comment>
<dbReference type="Pfam" id="PF00589">
    <property type="entry name" value="Phage_integrase"/>
    <property type="match status" value="1"/>
</dbReference>
<evidence type="ECO:0000259" key="8">
    <source>
        <dbReference type="PROSITE" id="PS51900"/>
    </source>
</evidence>
<evidence type="ECO:0000313" key="10">
    <source>
        <dbReference type="Proteomes" id="UP001314681"/>
    </source>
</evidence>
<dbReference type="InterPro" id="IPR013762">
    <property type="entry name" value="Integrase-like_cat_sf"/>
</dbReference>
<dbReference type="RefSeq" id="WP_238726013.1">
    <property type="nucleotide sequence ID" value="NZ_JAHQCX010000001.1"/>
</dbReference>
<accession>A0ABS6K2C5</accession>
<comment type="similarity">
    <text evidence="2">Belongs to the 'phage' integrase family.</text>
</comment>
<dbReference type="InterPro" id="IPR004107">
    <property type="entry name" value="Integrase_SAM-like_N"/>
</dbReference>
<keyword evidence="5" id="KW-0233">DNA recombination</keyword>
<dbReference type="Gene3D" id="1.10.443.10">
    <property type="entry name" value="Intergrase catalytic core"/>
    <property type="match status" value="1"/>
</dbReference>
<dbReference type="PANTHER" id="PTHR30349">
    <property type="entry name" value="PHAGE INTEGRASE-RELATED"/>
    <property type="match status" value="1"/>
</dbReference>
<dbReference type="PROSITE" id="PS51898">
    <property type="entry name" value="TYR_RECOMBINASE"/>
    <property type="match status" value="1"/>
</dbReference>
<dbReference type="Proteomes" id="UP001314681">
    <property type="component" value="Unassembled WGS sequence"/>
</dbReference>
<organism evidence="9 10">
    <name type="scientific">Diplocloster modestus</name>
    <dbReference type="NCBI Taxonomy" id="2850322"/>
    <lineage>
        <taxon>Bacteria</taxon>
        <taxon>Bacillati</taxon>
        <taxon>Bacillota</taxon>
        <taxon>Clostridia</taxon>
        <taxon>Lachnospirales</taxon>
        <taxon>Lachnospiraceae</taxon>
        <taxon>Diplocloster</taxon>
    </lineage>
</organism>
<protein>
    <submittedName>
        <fullName evidence="9">Tyrosine-type recombinase/integrase</fullName>
    </submittedName>
</protein>
<dbReference type="Pfam" id="PF13495">
    <property type="entry name" value="Phage_int_SAM_4"/>
    <property type="match status" value="1"/>
</dbReference>
<proteinExistence type="inferred from homology"/>
<dbReference type="Gene3D" id="1.10.150.130">
    <property type="match status" value="1"/>
</dbReference>
<feature type="domain" description="Tyr recombinase" evidence="7">
    <location>
        <begin position="167"/>
        <end position="343"/>
    </location>
</feature>
<dbReference type="InterPro" id="IPR050090">
    <property type="entry name" value="Tyrosine_recombinase_XerCD"/>
</dbReference>
<gene>
    <name evidence="9" type="ORF">KTH90_00200</name>
</gene>
<dbReference type="CDD" id="cd00397">
    <property type="entry name" value="DNA_BRE_C"/>
    <property type="match status" value="1"/>
</dbReference>
<dbReference type="EMBL" id="JAHQCX010000001">
    <property type="protein sequence ID" value="MBU9724424.1"/>
    <property type="molecule type" value="Genomic_DNA"/>
</dbReference>
<evidence type="ECO:0000256" key="1">
    <source>
        <dbReference type="ARBA" id="ARBA00003283"/>
    </source>
</evidence>
<evidence type="ECO:0000259" key="7">
    <source>
        <dbReference type="PROSITE" id="PS51898"/>
    </source>
</evidence>
<evidence type="ECO:0000256" key="2">
    <source>
        <dbReference type="ARBA" id="ARBA00008857"/>
    </source>
</evidence>
<evidence type="ECO:0000256" key="4">
    <source>
        <dbReference type="ARBA" id="ARBA00023125"/>
    </source>
</evidence>
<dbReference type="InterPro" id="IPR002104">
    <property type="entry name" value="Integrase_catalytic"/>
</dbReference>